<dbReference type="Pfam" id="PF08315">
    <property type="entry name" value="cwf18"/>
    <property type="match status" value="1"/>
</dbReference>
<dbReference type="AlphaFoldDB" id="A0A914HXS1"/>
<keyword evidence="2" id="KW-1185">Reference proteome</keyword>
<dbReference type="WBParaSite" id="Gr19_v10_g5011.t1">
    <property type="protein sequence ID" value="Gr19_v10_g5011.t1"/>
    <property type="gene ID" value="Gr19_v10_g5011"/>
</dbReference>
<accession>A0A914HXS1</accession>
<reference evidence="3" key="1">
    <citation type="submission" date="2022-11" db="UniProtKB">
        <authorList>
            <consortium name="WormBaseParasite"/>
        </authorList>
    </citation>
    <scope>IDENTIFICATION</scope>
</reference>
<dbReference type="Proteomes" id="UP000887572">
    <property type="component" value="Unplaced"/>
</dbReference>
<proteinExistence type="predicted"/>
<dbReference type="GO" id="GO:0071014">
    <property type="term" value="C:post-mRNA release spliceosomal complex"/>
    <property type="evidence" value="ECO:0007669"/>
    <property type="project" value="TreeGrafter"/>
</dbReference>
<evidence type="ECO:0000313" key="2">
    <source>
        <dbReference type="Proteomes" id="UP000887572"/>
    </source>
</evidence>
<sequence length="172" mass="19715">MDVEELVVEQSLSELEQNAMARRQRLMEFRAKFANNEQFRKEGEEEEGDGSRGTEEPVSLLFRSYKRAKDSDGTEKVPQPHFGKTQMEIGALEKNISDQLEASEDTKIHDELDLKTLAPRKVDWDLRRGLQEKMDKLERRTKKAINQLIRQRVDEGVEGQLAAAVDSVGEGR</sequence>
<feature type="compositionally biased region" description="Basic and acidic residues" evidence="1">
    <location>
        <begin position="38"/>
        <end position="55"/>
    </location>
</feature>
<evidence type="ECO:0000256" key="1">
    <source>
        <dbReference type="SAM" id="MobiDB-lite"/>
    </source>
</evidence>
<protein>
    <submittedName>
        <fullName evidence="3">Coiled-coil domain-containing protein 12</fullName>
    </submittedName>
</protein>
<feature type="region of interest" description="Disordered" evidence="1">
    <location>
        <begin position="34"/>
        <end position="60"/>
    </location>
</feature>
<dbReference type="InterPro" id="IPR013169">
    <property type="entry name" value="mRNA_splic_Cwf18-like"/>
</dbReference>
<name>A0A914HXS1_GLORO</name>
<dbReference type="PANTHER" id="PTHR31551:SF1">
    <property type="entry name" value="COILED-COIL DOMAIN-CONTAINING PROTEIN 12"/>
    <property type="match status" value="1"/>
</dbReference>
<dbReference type="PANTHER" id="PTHR31551">
    <property type="entry name" value="PRE-MRNA-SPLICING FACTOR CWF18"/>
    <property type="match status" value="1"/>
</dbReference>
<dbReference type="GO" id="GO:0005684">
    <property type="term" value="C:U2-type spliceosomal complex"/>
    <property type="evidence" value="ECO:0007669"/>
    <property type="project" value="TreeGrafter"/>
</dbReference>
<organism evidence="2 3">
    <name type="scientific">Globodera rostochiensis</name>
    <name type="common">Golden nematode worm</name>
    <name type="synonym">Heterodera rostochiensis</name>
    <dbReference type="NCBI Taxonomy" id="31243"/>
    <lineage>
        <taxon>Eukaryota</taxon>
        <taxon>Metazoa</taxon>
        <taxon>Ecdysozoa</taxon>
        <taxon>Nematoda</taxon>
        <taxon>Chromadorea</taxon>
        <taxon>Rhabditida</taxon>
        <taxon>Tylenchina</taxon>
        <taxon>Tylenchomorpha</taxon>
        <taxon>Tylenchoidea</taxon>
        <taxon>Heteroderidae</taxon>
        <taxon>Heteroderinae</taxon>
        <taxon>Globodera</taxon>
    </lineage>
</organism>
<evidence type="ECO:0000313" key="3">
    <source>
        <dbReference type="WBParaSite" id="Gr19_v10_g5011.t1"/>
    </source>
</evidence>